<dbReference type="SUPFAM" id="SSF52335">
    <property type="entry name" value="Methylglyoxal synthase-like"/>
    <property type="match status" value="1"/>
</dbReference>
<dbReference type="FunFam" id="3.40.50.1380:FF:000001">
    <property type="entry name" value="Bifunctional purine biosynthesis protein PurH"/>
    <property type="match status" value="1"/>
</dbReference>
<reference evidence="11" key="1">
    <citation type="journal article" date="2015" name="Nature">
        <title>Complex archaea that bridge the gap between prokaryotes and eukaryotes.</title>
        <authorList>
            <person name="Spang A."/>
            <person name="Saw J.H."/>
            <person name="Jorgensen S.L."/>
            <person name="Zaremba-Niedzwiedzka K."/>
            <person name="Martijn J."/>
            <person name="Lind A.E."/>
            <person name="van Eijk R."/>
            <person name="Schleper C."/>
            <person name="Guy L."/>
            <person name="Ettema T.J."/>
        </authorList>
    </citation>
    <scope>NUCLEOTIDE SEQUENCE</scope>
</reference>
<evidence type="ECO:0000256" key="9">
    <source>
        <dbReference type="ARBA" id="ARBA00050687"/>
    </source>
</evidence>
<dbReference type="SMART" id="SM00851">
    <property type="entry name" value="MGS"/>
    <property type="match status" value="1"/>
</dbReference>
<comment type="caution">
    <text evidence="11">The sequence shown here is derived from an EMBL/GenBank/DDBJ whole genome shotgun (WGS) entry which is preliminary data.</text>
</comment>
<accession>A0A0F9GTG7</accession>
<evidence type="ECO:0000259" key="10">
    <source>
        <dbReference type="PROSITE" id="PS51855"/>
    </source>
</evidence>
<dbReference type="Gene3D" id="3.40.50.1380">
    <property type="entry name" value="Methylglyoxal synthase-like domain"/>
    <property type="match status" value="1"/>
</dbReference>
<evidence type="ECO:0000313" key="11">
    <source>
        <dbReference type="EMBL" id="KKM02120.1"/>
    </source>
</evidence>
<dbReference type="EMBL" id="LAZR01017018">
    <property type="protein sequence ID" value="KKM02120.1"/>
    <property type="molecule type" value="Genomic_DNA"/>
</dbReference>
<comment type="catalytic activity">
    <reaction evidence="8">
        <text>(6R)-10-formyltetrahydrofolate + 5-amino-1-(5-phospho-beta-D-ribosyl)imidazole-4-carboxamide = 5-formamido-1-(5-phospho-D-ribosyl)imidazole-4-carboxamide + (6S)-5,6,7,8-tetrahydrofolate</text>
        <dbReference type="Rhea" id="RHEA:22192"/>
        <dbReference type="ChEBI" id="CHEBI:57453"/>
        <dbReference type="ChEBI" id="CHEBI:58467"/>
        <dbReference type="ChEBI" id="CHEBI:58475"/>
        <dbReference type="ChEBI" id="CHEBI:195366"/>
        <dbReference type="EC" id="2.1.2.3"/>
    </reaction>
</comment>
<dbReference type="GO" id="GO:0004643">
    <property type="term" value="F:phosphoribosylaminoimidazolecarboxamide formyltransferase activity"/>
    <property type="evidence" value="ECO:0007669"/>
    <property type="project" value="UniProtKB-EC"/>
</dbReference>
<comment type="pathway">
    <text evidence="1">Purine metabolism; IMP biosynthesis via de novo pathway; IMP from 5-formamido-1-(5-phospho-D-ribosyl)imidazole-4-carboxamide: step 1/1.</text>
</comment>
<dbReference type="NCBIfam" id="NF002049">
    <property type="entry name" value="PRK00881.1"/>
    <property type="match status" value="1"/>
</dbReference>
<comment type="similarity">
    <text evidence="3">Belongs to the PurH family.</text>
</comment>
<dbReference type="GO" id="GO:0005829">
    <property type="term" value="C:cytosol"/>
    <property type="evidence" value="ECO:0007669"/>
    <property type="project" value="TreeGrafter"/>
</dbReference>
<dbReference type="Gene3D" id="3.40.140.20">
    <property type="match status" value="2"/>
</dbReference>
<keyword evidence="6" id="KW-0378">Hydrolase</keyword>
<organism evidence="11">
    <name type="scientific">marine sediment metagenome</name>
    <dbReference type="NCBI Taxonomy" id="412755"/>
    <lineage>
        <taxon>unclassified sequences</taxon>
        <taxon>metagenomes</taxon>
        <taxon>ecological metagenomes</taxon>
    </lineage>
</organism>
<evidence type="ECO:0000256" key="3">
    <source>
        <dbReference type="ARBA" id="ARBA00007667"/>
    </source>
</evidence>
<dbReference type="FunFam" id="3.40.140.20:FF:000001">
    <property type="entry name" value="Bifunctional purine biosynthesis protein PurH"/>
    <property type="match status" value="1"/>
</dbReference>
<evidence type="ECO:0000256" key="6">
    <source>
        <dbReference type="ARBA" id="ARBA00022801"/>
    </source>
</evidence>
<evidence type="ECO:0000256" key="5">
    <source>
        <dbReference type="ARBA" id="ARBA00022755"/>
    </source>
</evidence>
<dbReference type="AlphaFoldDB" id="A0A0F9GTG7"/>
<dbReference type="Pfam" id="PF02142">
    <property type="entry name" value="MGS"/>
    <property type="match status" value="1"/>
</dbReference>
<dbReference type="NCBIfam" id="TIGR00355">
    <property type="entry name" value="purH"/>
    <property type="match status" value="1"/>
</dbReference>
<dbReference type="SUPFAM" id="SSF53927">
    <property type="entry name" value="Cytidine deaminase-like"/>
    <property type="match status" value="1"/>
</dbReference>
<evidence type="ECO:0000256" key="1">
    <source>
        <dbReference type="ARBA" id="ARBA00004844"/>
    </source>
</evidence>
<dbReference type="UniPathway" id="UPA00074">
    <property type="reaction ID" value="UER00133"/>
</dbReference>
<evidence type="ECO:0000256" key="4">
    <source>
        <dbReference type="ARBA" id="ARBA00022679"/>
    </source>
</evidence>
<dbReference type="InterPro" id="IPR024051">
    <property type="entry name" value="AICAR_Tfase_dup_dom_sf"/>
</dbReference>
<dbReference type="GO" id="GO:0003937">
    <property type="term" value="F:IMP cyclohydrolase activity"/>
    <property type="evidence" value="ECO:0007669"/>
    <property type="project" value="UniProtKB-EC"/>
</dbReference>
<dbReference type="InterPro" id="IPR016193">
    <property type="entry name" value="Cytidine_deaminase-like"/>
</dbReference>
<feature type="domain" description="MGS-like" evidence="10">
    <location>
        <begin position="1"/>
        <end position="147"/>
    </location>
</feature>
<sequence>MPQIKRALISVFNKKGIVDFARELNSLEIEILSTGGTARTLQKAGIPVRDVSQYTQSPSMLGGRVKTLHPKIHGALLAIRENPEQMEEARKYNLELIDMVVINLYPFVEVTQKEGISLETAVENIDIGGPSMLRSAAKNFPYVAAISNPEQYPQVLKELKENNCLLSKDTCFDLAVRVFQEVSTYNSFIAQYLAKQRNQKFPDILNLSFRKRQELRYGENSHQKAAFYQEEKETGLSAAEQISGKELSFNNLLDLDAALGLVSEFQEPAVVVIKHNNPCGAGCASNLADAFRGAYSGDPLSAFGSIIGLNRTVAVSTAEEIASPDKFIEAIIAPGYEEEALDILKTRQKWGKNVRILKINGSLAKEEWDIKKIKGGILLQEQDKETYASQNLKTVTQRFPTAKERDDLLFAWLVCKWVKSNAIVLAKDKTVVGVGAGQMSRIDACLLALRKAGERAKGAVLASDAFIPFPDVVEEAKKKGITALIQPGGALKDNKVIGAVNEHEMAMLFTGIRHFKH</sequence>
<dbReference type="InterPro" id="IPR011607">
    <property type="entry name" value="MGS-like_dom"/>
</dbReference>
<dbReference type="SMART" id="SM00798">
    <property type="entry name" value="AICARFT_IMPCHas"/>
    <property type="match status" value="1"/>
</dbReference>
<gene>
    <name evidence="11" type="ORF">LCGC14_1787620</name>
</gene>
<dbReference type="CDD" id="cd01421">
    <property type="entry name" value="IMPCH"/>
    <property type="match status" value="1"/>
</dbReference>
<comment type="catalytic activity">
    <reaction evidence="9">
        <text>IMP + H2O = 5-formamido-1-(5-phospho-D-ribosyl)imidazole-4-carboxamide</text>
        <dbReference type="Rhea" id="RHEA:18445"/>
        <dbReference type="ChEBI" id="CHEBI:15377"/>
        <dbReference type="ChEBI" id="CHEBI:58053"/>
        <dbReference type="ChEBI" id="CHEBI:58467"/>
        <dbReference type="EC" id="3.5.4.10"/>
    </reaction>
</comment>
<comment type="pathway">
    <text evidence="2">Purine metabolism; IMP biosynthesis via de novo pathway; 5-formamido-1-(5-phospho-D-ribosyl)imidazole-4-carboxamide from 5-amino-1-(5-phospho-D-ribosyl)imidazole-4-carboxamide (10-formyl THF route): step 1/1.</text>
</comment>
<keyword evidence="7" id="KW-0511">Multifunctional enzyme</keyword>
<dbReference type="InterPro" id="IPR002695">
    <property type="entry name" value="PurH-like"/>
</dbReference>
<dbReference type="PANTHER" id="PTHR11692:SF0">
    <property type="entry name" value="BIFUNCTIONAL PURINE BIOSYNTHESIS PROTEIN ATIC"/>
    <property type="match status" value="1"/>
</dbReference>
<dbReference type="GO" id="GO:0006189">
    <property type="term" value="P:'de novo' IMP biosynthetic process"/>
    <property type="evidence" value="ECO:0007669"/>
    <property type="project" value="UniProtKB-UniPathway"/>
</dbReference>
<dbReference type="PROSITE" id="PS51855">
    <property type="entry name" value="MGS"/>
    <property type="match status" value="1"/>
</dbReference>
<dbReference type="PIRSF" id="PIRSF000414">
    <property type="entry name" value="AICARFT_IMPCHas"/>
    <property type="match status" value="1"/>
</dbReference>
<name>A0A0F9GTG7_9ZZZZ</name>
<dbReference type="Pfam" id="PF01808">
    <property type="entry name" value="AICARFT_IMPCHas"/>
    <property type="match status" value="1"/>
</dbReference>
<evidence type="ECO:0000256" key="8">
    <source>
        <dbReference type="ARBA" id="ARBA00050488"/>
    </source>
</evidence>
<dbReference type="HAMAP" id="MF_00139">
    <property type="entry name" value="PurH"/>
    <property type="match status" value="1"/>
</dbReference>
<dbReference type="InterPro" id="IPR036914">
    <property type="entry name" value="MGS-like_dom_sf"/>
</dbReference>
<proteinExistence type="inferred from homology"/>
<dbReference type="PANTHER" id="PTHR11692">
    <property type="entry name" value="BIFUNCTIONAL PURINE BIOSYNTHESIS PROTEIN PURH"/>
    <property type="match status" value="1"/>
</dbReference>
<keyword evidence="5" id="KW-0658">Purine biosynthesis</keyword>
<keyword evidence="4" id="KW-0808">Transferase</keyword>
<evidence type="ECO:0000256" key="2">
    <source>
        <dbReference type="ARBA" id="ARBA00004954"/>
    </source>
</evidence>
<protein>
    <recommendedName>
        <fullName evidence="10">MGS-like domain-containing protein</fullName>
    </recommendedName>
</protein>
<evidence type="ECO:0000256" key="7">
    <source>
        <dbReference type="ARBA" id="ARBA00023268"/>
    </source>
</evidence>